<dbReference type="InterPro" id="IPR035513">
    <property type="entry name" value="Invertase/methylesterase_inhib"/>
</dbReference>
<reference evidence="6" key="1">
    <citation type="submission" date="2020-01" db="EMBL/GenBank/DDBJ databases">
        <authorList>
            <person name="Mishra B."/>
        </authorList>
    </citation>
    <scope>NUCLEOTIDE SEQUENCE [LARGE SCALE GENOMIC DNA]</scope>
</reference>
<dbReference type="GO" id="GO:0046910">
    <property type="term" value="F:pectinesterase inhibitor activity"/>
    <property type="evidence" value="ECO:0007669"/>
    <property type="project" value="UniProtKB-ARBA"/>
</dbReference>
<evidence type="ECO:0000256" key="4">
    <source>
        <dbReference type="SAM" id="SignalP"/>
    </source>
</evidence>
<dbReference type="PANTHER" id="PTHR36710:SF18">
    <property type="entry name" value="PECTINESTERASE INHIBITOR 5-RELATED"/>
    <property type="match status" value="1"/>
</dbReference>
<keyword evidence="2" id="KW-1015">Disulfide bond</keyword>
<keyword evidence="7" id="KW-1185">Reference proteome</keyword>
<organism evidence="6 7">
    <name type="scientific">Microthlaspi erraticum</name>
    <dbReference type="NCBI Taxonomy" id="1685480"/>
    <lineage>
        <taxon>Eukaryota</taxon>
        <taxon>Viridiplantae</taxon>
        <taxon>Streptophyta</taxon>
        <taxon>Embryophyta</taxon>
        <taxon>Tracheophyta</taxon>
        <taxon>Spermatophyta</taxon>
        <taxon>Magnoliopsida</taxon>
        <taxon>eudicotyledons</taxon>
        <taxon>Gunneridae</taxon>
        <taxon>Pentapetalae</taxon>
        <taxon>rosids</taxon>
        <taxon>malvids</taxon>
        <taxon>Brassicales</taxon>
        <taxon>Brassicaceae</taxon>
        <taxon>Coluteocarpeae</taxon>
        <taxon>Microthlaspi</taxon>
    </lineage>
</organism>
<dbReference type="NCBIfam" id="TIGR01614">
    <property type="entry name" value="PME_inhib"/>
    <property type="match status" value="1"/>
</dbReference>
<dbReference type="SMART" id="SM00856">
    <property type="entry name" value="PMEI"/>
    <property type="match status" value="1"/>
</dbReference>
<dbReference type="InterPro" id="IPR052421">
    <property type="entry name" value="PCW_Enzyme_Inhibitor"/>
</dbReference>
<dbReference type="AlphaFoldDB" id="A0A6D2JYE0"/>
<dbReference type="CDD" id="cd15796">
    <property type="entry name" value="CIF_like"/>
    <property type="match status" value="1"/>
</dbReference>
<protein>
    <recommendedName>
        <fullName evidence="5">Pectinesterase inhibitor domain-containing protein</fullName>
    </recommendedName>
</protein>
<dbReference type="InterPro" id="IPR006501">
    <property type="entry name" value="Pectinesterase_inhib_dom"/>
</dbReference>
<dbReference type="EMBL" id="CACVBM020001318">
    <property type="protein sequence ID" value="CAA7045310.1"/>
    <property type="molecule type" value="Genomic_DNA"/>
</dbReference>
<evidence type="ECO:0000259" key="5">
    <source>
        <dbReference type="SMART" id="SM00856"/>
    </source>
</evidence>
<comment type="similarity">
    <text evidence="3">Belongs to the PMEI family.</text>
</comment>
<dbReference type="Proteomes" id="UP000467841">
    <property type="component" value="Unassembled WGS sequence"/>
</dbReference>
<dbReference type="Pfam" id="PF04043">
    <property type="entry name" value="PMEI"/>
    <property type="match status" value="1"/>
</dbReference>
<dbReference type="Gene3D" id="1.20.140.40">
    <property type="entry name" value="Invertase/pectin methylesterase inhibitor family protein"/>
    <property type="match status" value="1"/>
</dbReference>
<dbReference type="FunFam" id="1.20.140.40:FF:000008">
    <property type="entry name" value="Invertase/pectin methylesterase inhibitor family protein"/>
    <property type="match status" value="1"/>
</dbReference>
<name>A0A6D2JYE0_9BRAS</name>
<dbReference type="PANTHER" id="PTHR36710">
    <property type="entry name" value="PECTINESTERASE INHIBITOR-LIKE"/>
    <property type="match status" value="1"/>
</dbReference>
<evidence type="ECO:0000256" key="3">
    <source>
        <dbReference type="ARBA" id="ARBA00038471"/>
    </source>
</evidence>
<sequence length="181" mass="20110">MNNFMKLFAIFVVLIGIQTAFSQSKVSPPRPNPIQQLCKRNRYQSLCVSTLTLDPRSKTSNLQGLASISIDATTKKVNESLNYFVSVMKNITRQEEFEIYGTCIEEYGAAVRRFIPAALADLKAKKYSQAMADMKDVVSAPDVCKDQFAGFSPLPVTQRNKAVHDIADMTADIIKTFTSAN</sequence>
<dbReference type="SUPFAM" id="SSF101148">
    <property type="entry name" value="Plant invertase/pectin methylesterase inhibitor"/>
    <property type="match status" value="1"/>
</dbReference>
<evidence type="ECO:0000313" key="7">
    <source>
        <dbReference type="Proteomes" id="UP000467841"/>
    </source>
</evidence>
<dbReference type="InterPro" id="IPR034087">
    <property type="entry name" value="C/VIF1"/>
</dbReference>
<feature type="domain" description="Pectinesterase inhibitor" evidence="5">
    <location>
        <begin position="29"/>
        <end position="173"/>
    </location>
</feature>
<feature type="chain" id="PRO_5025678343" description="Pectinesterase inhibitor domain-containing protein" evidence="4">
    <location>
        <begin position="23"/>
        <end position="181"/>
    </location>
</feature>
<accession>A0A6D2JYE0</accession>
<proteinExistence type="inferred from homology"/>
<dbReference type="OrthoDB" id="764172at2759"/>
<evidence type="ECO:0000256" key="2">
    <source>
        <dbReference type="ARBA" id="ARBA00023157"/>
    </source>
</evidence>
<comment type="caution">
    <text evidence="6">The sequence shown here is derived from an EMBL/GenBank/DDBJ whole genome shotgun (WGS) entry which is preliminary data.</text>
</comment>
<gene>
    <name evidence="6" type="ORF">MERR_LOCUS32545</name>
</gene>
<evidence type="ECO:0000313" key="6">
    <source>
        <dbReference type="EMBL" id="CAA7045310.1"/>
    </source>
</evidence>
<keyword evidence="1 4" id="KW-0732">Signal</keyword>
<evidence type="ECO:0000256" key="1">
    <source>
        <dbReference type="ARBA" id="ARBA00022729"/>
    </source>
</evidence>
<feature type="signal peptide" evidence="4">
    <location>
        <begin position="1"/>
        <end position="22"/>
    </location>
</feature>